<name>A0ACD0NQ16_9BASI</name>
<protein>
    <submittedName>
        <fullName evidence="1">Uncharacterized protein</fullName>
    </submittedName>
</protein>
<proteinExistence type="predicted"/>
<keyword evidence="2" id="KW-1185">Reference proteome</keyword>
<gene>
    <name evidence="1" type="ORF">IE53DRAFT_371080</name>
</gene>
<sequence>MVWAAIARDFKLPLFWVRLTPRHMERGQWVRAEGLNGQRYADQIIRGPLAQAMETFRDREGPYLSLEDNAPAHNAAIANRAREDLGIGRLDHPSSSPDLNPIENIYNKPSKNQRYRSGLSQIQASKHDLQGDQMSRAGDVASMEMPIESLPPSSFSDGVDIISAPDRDHGYSCTSSTEGSVADDTKSDGARNPVENSGSAGKVLIPNPEIDWVSVTSQTLGAANTASSVGFTMASGMAAFGLNLAKRITQGLVSIPAIAIDGALMGTAPGYGGAEPSAAKLANAAVGGFFDAISFIALGSIQLTGAVTGAGLGAAGSGVEALRRALGSEVLRSLSEFTRLVKREWNASDDSLPPGGIPKYSAIAITQALTMWVCIQMVTRVYYEKRMLSELEQIDLKTFTMASPSDRGQQDARAADPIGNQQHPRENPAVGITSEEVLSSHADIIGAKIGSPGQTDSSSGASQGTVSKQERIQSLDGAPVNQTSTREALRGLRRYSKLVLGAYGGFAMSWLGAMPKFGKARNSEARKANANPSDIISSSFEAPGEDELRRKDEDDFIMAAKEMDSPTPLKDEGVARGMPGSFNQLDGTDSFPNAENPCDTASQSPHLGSKKSFSDDSEEHTTYSFLDLFAGRHDEELFHRTASLDPGTAQAGSYDENLTPLAADGAPARPSRPRYYVVTDHVQGKIILVLRGTLSLGDLGADLTCESVVFAHSTIGSEFQPRTQAGLNSSPSLQKGEPDLVHEGMYLTAKEIGDVGRPVHRAVKRALESNAGYGLEITGHSLGAGVAALLALLWASPMTCLTRTSSGFPEGRRVHAFCFAVPCVMSSGLSKSCRELITSYTHSYDLVCRLSLGAVRDLRNAVAWLCYEDSEGAKRVGSSAAQNIKMTKLMKKAFEHQAGRLGEGEGISTEGSEETETKAGVERDFLIIRKTLEANMTSAHLFPPGNIFCSFSPGDLSTESNFEKGENSTIRLFKLKQDANLAHVFGQIIFSKSMLSCHMPNVYDQSLHSLPEI</sequence>
<evidence type="ECO:0000313" key="1">
    <source>
        <dbReference type="EMBL" id="PWN47884.1"/>
    </source>
</evidence>
<dbReference type="Proteomes" id="UP000245626">
    <property type="component" value="Unassembled WGS sequence"/>
</dbReference>
<reference evidence="1 2" key="1">
    <citation type="journal article" date="2018" name="Mol. Biol. Evol.">
        <title>Broad Genomic Sampling Reveals a Smut Pathogenic Ancestry of the Fungal Clade Ustilaginomycotina.</title>
        <authorList>
            <person name="Kijpornyongpan T."/>
            <person name="Mondo S.J."/>
            <person name="Barry K."/>
            <person name="Sandor L."/>
            <person name="Lee J."/>
            <person name="Lipzen A."/>
            <person name="Pangilinan J."/>
            <person name="LaButti K."/>
            <person name="Hainaut M."/>
            <person name="Henrissat B."/>
            <person name="Grigoriev I.V."/>
            <person name="Spatafora J.W."/>
            <person name="Aime M.C."/>
        </authorList>
    </citation>
    <scope>NUCLEOTIDE SEQUENCE [LARGE SCALE GENOMIC DNA]</scope>
    <source>
        <strain evidence="1 2">SA 807</strain>
    </source>
</reference>
<dbReference type="EMBL" id="KZ820316">
    <property type="protein sequence ID" value="PWN47884.1"/>
    <property type="molecule type" value="Genomic_DNA"/>
</dbReference>
<evidence type="ECO:0000313" key="2">
    <source>
        <dbReference type="Proteomes" id="UP000245626"/>
    </source>
</evidence>
<accession>A0ACD0NQ16</accession>
<organism evidence="1 2">
    <name type="scientific">Violaceomyces palustris</name>
    <dbReference type="NCBI Taxonomy" id="1673888"/>
    <lineage>
        <taxon>Eukaryota</taxon>
        <taxon>Fungi</taxon>
        <taxon>Dikarya</taxon>
        <taxon>Basidiomycota</taxon>
        <taxon>Ustilaginomycotina</taxon>
        <taxon>Ustilaginomycetes</taxon>
        <taxon>Violaceomycetales</taxon>
        <taxon>Violaceomycetaceae</taxon>
        <taxon>Violaceomyces</taxon>
    </lineage>
</organism>